<protein>
    <recommendedName>
        <fullName evidence="1">peptidylprolyl isomerase</fullName>
        <ecNumber evidence="1">5.2.1.8</ecNumber>
    </recommendedName>
</protein>
<dbReference type="AlphaFoldDB" id="A0A2V0PCJ8"/>
<dbReference type="SUPFAM" id="SSF54534">
    <property type="entry name" value="FKBP-like"/>
    <property type="match status" value="1"/>
</dbReference>
<keyword evidence="1 4" id="KW-0413">Isomerase</keyword>
<keyword evidence="1" id="KW-0697">Rotamase</keyword>
<dbReference type="PANTHER" id="PTHR47598">
    <property type="entry name" value="PEPTIDYL-PROLYL CIS-TRANS ISOMERASE FKBP17-2, CHLOROPLASTIC"/>
    <property type="match status" value="1"/>
</dbReference>
<sequence>MKALNRKQAAAHARGSRAALRPGSVRSALLRCAALPPQQQQQQQQRQRQQHGEAAPAQDAAAAPRSRVLRAAAALALAAATAAAASPARPARAESIVSVLRDGGRDIVKTASGVSYTETATGTGAPVASGDLVMLDLALYLEDGSKVLDTRDTGVPVGIIPGGPAPTAVTEGLDEVVRSMRAGSTRLAVVPAALGYGPKAVTPRNATGQVPANSALFYELELLRCQGTPVGLACCSEAKFGERGGVCIPEETLEQLEKMMGPGS</sequence>
<dbReference type="PROSITE" id="PS50059">
    <property type="entry name" value="FKBP_PPIASE"/>
    <property type="match status" value="1"/>
</dbReference>
<evidence type="ECO:0000313" key="4">
    <source>
        <dbReference type="EMBL" id="GBF97566.1"/>
    </source>
</evidence>
<comment type="catalytic activity">
    <reaction evidence="1">
        <text>[protein]-peptidylproline (omega=180) = [protein]-peptidylproline (omega=0)</text>
        <dbReference type="Rhea" id="RHEA:16237"/>
        <dbReference type="Rhea" id="RHEA-COMP:10747"/>
        <dbReference type="Rhea" id="RHEA-COMP:10748"/>
        <dbReference type="ChEBI" id="CHEBI:83833"/>
        <dbReference type="ChEBI" id="CHEBI:83834"/>
        <dbReference type="EC" id="5.2.1.8"/>
    </reaction>
</comment>
<dbReference type="PANTHER" id="PTHR47598:SF1">
    <property type="entry name" value="PEPTIDYL-PROLYL CIS-TRANS ISOMERASE FKBP17-2, CHLOROPLASTIC"/>
    <property type="match status" value="1"/>
</dbReference>
<organism evidence="4 5">
    <name type="scientific">Raphidocelis subcapitata</name>
    <dbReference type="NCBI Taxonomy" id="307507"/>
    <lineage>
        <taxon>Eukaryota</taxon>
        <taxon>Viridiplantae</taxon>
        <taxon>Chlorophyta</taxon>
        <taxon>core chlorophytes</taxon>
        <taxon>Chlorophyceae</taxon>
        <taxon>CS clade</taxon>
        <taxon>Sphaeropleales</taxon>
        <taxon>Selenastraceae</taxon>
        <taxon>Raphidocelis</taxon>
    </lineage>
</organism>
<feature type="compositionally biased region" description="Low complexity" evidence="2">
    <location>
        <begin position="54"/>
        <end position="63"/>
    </location>
</feature>
<proteinExistence type="predicted"/>
<evidence type="ECO:0000256" key="2">
    <source>
        <dbReference type="SAM" id="MobiDB-lite"/>
    </source>
</evidence>
<feature type="compositionally biased region" description="Low complexity" evidence="2">
    <location>
        <begin position="38"/>
        <end position="47"/>
    </location>
</feature>
<evidence type="ECO:0000256" key="1">
    <source>
        <dbReference type="PROSITE-ProRule" id="PRU00277"/>
    </source>
</evidence>
<keyword evidence="5" id="KW-1185">Reference proteome</keyword>
<dbReference type="InterPro" id="IPR053111">
    <property type="entry name" value="Chloro_FKBP-type_PPIase"/>
</dbReference>
<evidence type="ECO:0000313" key="5">
    <source>
        <dbReference type="Proteomes" id="UP000247498"/>
    </source>
</evidence>
<dbReference type="STRING" id="307507.A0A2V0PCJ8"/>
<dbReference type="InterPro" id="IPR001179">
    <property type="entry name" value="PPIase_FKBP_dom"/>
</dbReference>
<feature type="compositionally biased region" description="Low complexity" evidence="2">
    <location>
        <begin position="10"/>
        <end position="21"/>
    </location>
</feature>
<gene>
    <name evidence="4" type="ORF">Rsub_10167</name>
</gene>
<evidence type="ECO:0000259" key="3">
    <source>
        <dbReference type="PROSITE" id="PS50059"/>
    </source>
</evidence>
<dbReference type="GO" id="GO:0003755">
    <property type="term" value="F:peptidyl-prolyl cis-trans isomerase activity"/>
    <property type="evidence" value="ECO:0007669"/>
    <property type="project" value="UniProtKB-KW"/>
</dbReference>
<dbReference type="EC" id="5.2.1.8" evidence="1"/>
<reference evidence="4 5" key="1">
    <citation type="journal article" date="2018" name="Sci. Rep.">
        <title>Raphidocelis subcapitata (=Pseudokirchneriella subcapitata) provides an insight into genome evolution and environmental adaptations in the Sphaeropleales.</title>
        <authorList>
            <person name="Suzuki S."/>
            <person name="Yamaguchi H."/>
            <person name="Nakajima N."/>
            <person name="Kawachi M."/>
        </authorList>
    </citation>
    <scope>NUCLEOTIDE SEQUENCE [LARGE SCALE GENOMIC DNA]</scope>
    <source>
        <strain evidence="4 5">NIES-35</strain>
    </source>
</reference>
<dbReference type="OrthoDB" id="1902587at2759"/>
<dbReference type="InterPro" id="IPR046357">
    <property type="entry name" value="PPIase_dom_sf"/>
</dbReference>
<feature type="region of interest" description="Disordered" evidence="2">
    <location>
        <begin position="36"/>
        <end position="63"/>
    </location>
</feature>
<dbReference type="Gene3D" id="3.10.50.40">
    <property type="match status" value="1"/>
</dbReference>
<name>A0A2V0PCJ8_9CHLO</name>
<feature type="domain" description="PPIase FKBP-type" evidence="3">
    <location>
        <begin position="130"/>
        <end position="226"/>
    </location>
</feature>
<feature type="region of interest" description="Disordered" evidence="2">
    <location>
        <begin position="1"/>
        <end position="22"/>
    </location>
</feature>
<comment type="caution">
    <text evidence="4">The sequence shown here is derived from an EMBL/GenBank/DDBJ whole genome shotgun (WGS) entry which is preliminary data.</text>
</comment>
<dbReference type="Proteomes" id="UP000247498">
    <property type="component" value="Unassembled WGS sequence"/>
</dbReference>
<dbReference type="GO" id="GO:0009507">
    <property type="term" value="C:chloroplast"/>
    <property type="evidence" value="ECO:0007669"/>
    <property type="project" value="TreeGrafter"/>
</dbReference>
<dbReference type="EMBL" id="BDRX01000102">
    <property type="protein sequence ID" value="GBF97566.1"/>
    <property type="molecule type" value="Genomic_DNA"/>
</dbReference>
<accession>A0A2V0PCJ8</accession>
<dbReference type="Pfam" id="PF00254">
    <property type="entry name" value="FKBP_C"/>
    <property type="match status" value="1"/>
</dbReference>
<dbReference type="InParanoid" id="A0A2V0PCJ8"/>